<evidence type="ECO:0000256" key="2">
    <source>
        <dbReference type="ARBA" id="ARBA00022516"/>
    </source>
</evidence>
<keyword evidence="4 10" id="KW-0812">Transmembrane</keyword>
<evidence type="ECO:0000256" key="3">
    <source>
        <dbReference type="ARBA" id="ARBA00022679"/>
    </source>
</evidence>
<dbReference type="InterPro" id="IPR003811">
    <property type="entry name" value="G3P_acylTferase_PlsY"/>
</dbReference>
<evidence type="ECO:0000256" key="9">
    <source>
        <dbReference type="ARBA" id="ARBA00023264"/>
    </source>
</evidence>
<evidence type="ECO:0000256" key="4">
    <source>
        <dbReference type="ARBA" id="ARBA00022692"/>
    </source>
</evidence>
<dbReference type="GO" id="GO:0043772">
    <property type="term" value="F:acyl-phosphate glycerol-3-phosphate acyltransferase activity"/>
    <property type="evidence" value="ECO:0007669"/>
    <property type="project" value="InterPro"/>
</dbReference>
<organism evidence="11 12">
    <name type="scientific">Coprothermobacter proteolyticus (strain ATCC 35245 / DSM 5265 / OCM 4 / BT)</name>
    <dbReference type="NCBI Taxonomy" id="309798"/>
    <lineage>
        <taxon>Bacteria</taxon>
        <taxon>Pseudomonadati</taxon>
        <taxon>Coprothermobacterota</taxon>
        <taxon>Coprothermobacteria</taxon>
        <taxon>Coprothermobacterales</taxon>
        <taxon>Coprothermobacteraceae</taxon>
        <taxon>Coprothermobacter</taxon>
    </lineage>
</organism>
<feature type="transmembrane region" description="Helical" evidence="10">
    <location>
        <begin position="79"/>
        <end position="99"/>
    </location>
</feature>
<feature type="transmembrane region" description="Helical" evidence="10">
    <location>
        <begin position="172"/>
        <end position="191"/>
    </location>
</feature>
<protein>
    <submittedName>
        <fullName evidence="11">Membrane protein</fullName>
    </submittedName>
</protein>
<dbReference type="AlphaFoldDB" id="B5Y9M0"/>
<sequence length="193" mass="21038">MINIILFLLCFWCGAVPFSYLIGLLFGKDVRDFGQDHNPGPTNSFKAGGVALGIPSLVLDFLKGAIPVFMLTSTYDLSPVAFVLVCIAPVVGHIFTPLLKFKGGKGITTTFGIWSGLMLWEVPVFLGSFFTLSIILKHFSKGSTNNDKLTVVIASLMLPLVVFLTFHNHKLFALAVINSILLIAAQFREVFGI</sequence>
<evidence type="ECO:0000313" key="12">
    <source>
        <dbReference type="Proteomes" id="UP000001732"/>
    </source>
</evidence>
<dbReference type="PANTHER" id="PTHR30309:SF1">
    <property type="entry name" value="GLYCEROL-3-PHOSPHATE ACYLTRANSFERASE 1"/>
    <property type="match status" value="1"/>
</dbReference>
<proteinExistence type="predicted"/>
<reference evidence="12" key="1">
    <citation type="submission" date="2008-08" db="EMBL/GenBank/DDBJ databases">
        <title>The complete genome sequence of Coprothermobacter proteolyticus strain ATCC 5245 / DSM 5265 / BT.</title>
        <authorList>
            <person name="Dodson R.J."/>
            <person name="Durkin A.S."/>
            <person name="Wu M."/>
            <person name="Eisen J."/>
            <person name="Sutton G."/>
        </authorList>
    </citation>
    <scope>NUCLEOTIDE SEQUENCE [LARGE SCALE GENOMIC DNA]</scope>
    <source>
        <strain evidence="12">ATCC 35245 / DSM 5265 / OCM 4 / BT</strain>
    </source>
</reference>
<evidence type="ECO:0000256" key="6">
    <source>
        <dbReference type="ARBA" id="ARBA00023098"/>
    </source>
</evidence>
<name>B5Y9M0_COPPD</name>
<dbReference type="SMART" id="SM01207">
    <property type="entry name" value="G3P_acyltransf"/>
    <property type="match status" value="1"/>
</dbReference>
<dbReference type="RefSeq" id="WP_012543610.1">
    <property type="nucleotide sequence ID" value="NC_011295.1"/>
</dbReference>
<evidence type="ECO:0000256" key="10">
    <source>
        <dbReference type="SAM" id="Phobius"/>
    </source>
</evidence>
<dbReference type="STRING" id="309798.COPRO5265_1159"/>
<dbReference type="EMBL" id="CP001145">
    <property type="protein sequence ID" value="ACI16958.1"/>
    <property type="molecule type" value="Genomic_DNA"/>
</dbReference>
<evidence type="ECO:0000256" key="5">
    <source>
        <dbReference type="ARBA" id="ARBA00022989"/>
    </source>
</evidence>
<evidence type="ECO:0000256" key="1">
    <source>
        <dbReference type="ARBA" id="ARBA00022475"/>
    </source>
</evidence>
<keyword evidence="7 10" id="KW-0472">Membrane</keyword>
<keyword evidence="12" id="KW-1185">Reference proteome</keyword>
<dbReference type="GO" id="GO:0008654">
    <property type="term" value="P:phospholipid biosynthetic process"/>
    <property type="evidence" value="ECO:0007669"/>
    <property type="project" value="UniProtKB-KW"/>
</dbReference>
<dbReference type="GO" id="GO:0005886">
    <property type="term" value="C:plasma membrane"/>
    <property type="evidence" value="ECO:0007669"/>
    <property type="project" value="InterPro"/>
</dbReference>
<dbReference type="HOGENOM" id="CLU_081254_6_1_9"/>
<dbReference type="eggNOG" id="COG0344">
    <property type="taxonomic scope" value="Bacteria"/>
</dbReference>
<keyword evidence="9" id="KW-1208">Phospholipid metabolism</keyword>
<feature type="transmembrane region" description="Helical" evidence="10">
    <location>
        <begin position="148"/>
        <end position="166"/>
    </location>
</feature>
<evidence type="ECO:0000256" key="8">
    <source>
        <dbReference type="ARBA" id="ARBA00023209"/>
    </source>
</evidence>
<keyword evidence="1" id="KW-1003">Cell membrane</keyword>
<dbReference type="Proteomes" id="UP000001732">
    <property type="component" value="Chromosome"/>
</dbReference>
<keyword evidence="8" id="KW-0594">Phospholipid biosynthesis</keyword>
<keyword evidence="5 10" id="KW-1133">Transmembrane helix</keyword>
<feature type="transmembrane region" description="Helical" evidence="10">
    <location>
        <begin position="111"/>
        <end position="136"/>
    </location>
</feature>
<dbReference type="PANTHER" id="PTHR30309">
    <property type="entry name" value="INNER MEMBRANE PROTEIN YGIH"/>
    <property type="match status" value="1"/>
</dbReference>
<accession>B5Y9M0</accession>
<evidence type="ECO:0000256" key="7">
    <source>
        <dbReference type="ARBA" id="ARBA00023136"/>
    </source>
</evidence>
<gene>
    <name evidence="11" type="ordered locus">COPRO5265_1159</name>
</gene>
<keyword evidence="6" id="KW-0443">Lipid metabolism</keyword>
<dbReference type="Pfam" id="PF02660">
    <property type="entry name" value="G3P_acyltransf"/>
    <property type="match status" value="1"/>
</dbReference>
<keyword evidence="2" id="KW-0444">Lipid biosynthesis</keyword>
<dbReference type="KEGG" id="cpo:COPRO5265_1159"/>
<keyword evidence="3" id="KW-0808">Transferase</keyword>
<reference evidence="11 12" key="2">
    <citation type="journal article" date="2014" name="Genome Announc.">
        <title>Complete Genome Sequence of Coprothermobacter proteolyticus DSM 5265.</title>
        <authorList>
            <person name="Alexiev A."/>
            <person name="Coil D.A."/>
            <person name="Badger J.H."/>
            <person name="Enticknap J."/>
            <person name="Ward N."/>
            <person name="Robb F.T."/>
            <person name="Eisen J.A."/>
        </authorList>
    </citation>
    <scope>NUCLEOTIDE SEQUENCE [LARGE SCALE GENOMIC DNA]</scope>
    <source>
        <strain evidence="12">ATCC 35245 / DSM 5265 / OCM 4 / BT</strain>
    </source>
</reference>
<evidence type="ECO:0000313" key="11">
    <source>
        <dbReference type="EMBL" id="ACI16958.1"/>
    </source>
</evidence>